<dbReference type="PROSITE" id="PS51257">
    <property type="entry name" value="PROKAR_LIPOPROTEIN"/>
    <property type="match status" value="1"/>
</dbReference>
<evidence type="ECO:0000256" key="1">
    <source>
        <dbReference type="SAM" id="MobiDB-lite"/>
    </source>
</evidence>
<dbReference type="Pfam" id="PF10647">
    <property type="entry name" value="Gmad1"/>
    <property type="match status" value="1"/>
</dbReference>
<dbReference type="STRING" id="1121927.GOHSU_40_00160"/>
<reference evidence="4 5" key="1">
    <citation type="submission" date="2012-12" db="EMBL/GenBank/DDBJ databases">
        <title>Whole genome shotgun sequence of Gordonia hirsuta NBRC 16056.</title>
        <authorList>
            <person name="Isaki-Nakamura S."/>
            <person name="Hosoyama A."/>
            <person name="Tsuchikane K."/>
            <person name="Katsumata H."/>
            <person name="Baba S."/>
            <person name="Yamazaki S."/>
            <person name="Fujita N."/>
        </authorList>
    </citation>
    <scope>NUCLEOTIDE SEQUENCE [LARGE SCALE GENOMIC DNA]</scope>
    <source>
        <strain evidence="4 5">NBRC 16056</strain>
    </source>
</reference>
<feature type="region of interest" description="Disordered" evidence="1">
    <location>
        <begin position="31"/>
        <end position="57"/>
    </location>
</feature>
<dbReference type="eggNOG" id="COG5401">
    <property type="taxonomic scope" value="Bacteria"/>
</dbReference>
<evidence type="ECO:0000313" key="4">
    <source>
        <dbReference type="EMBL" id="GAC58432.1"/>
    </source>
</evidence>
<feature type="chain" id="PRO_5003980496" description="GerMN domain-containing protein" evidence="2">
    <location>
        <begin position="28"/>
        <end position="575"/>
    </location>
</feature>
<dbReference type="InterPro" id="IPR011044">
    <property type="entry name" value="Quino_amine_DH_bsu"/>
</dbReference>
<evidence type="ECO:0000313" key="5">
    <source>
        <dbReference type="Proteomes" id="UP000053405"/>
    </source>
</evidence>
<organism evidence="4 5">
    <name type="scientific">Gordonia hirsuta DSM 44140 = NBRC 16056</name>
    <dbReference type="NCBI Taxonomy" id="1121927"/>
    <lineage>
        <taxon>Bacteria</taxon>
        <taxon>Bacillati</taxon>
        <taxon>Actinomycetota</taxon>
        <taxon>Actinomycetes</taxon>
        <taxon>Mycobacteriales</taxon>
        <taxon>Gordoniaceae</taxon>
        <taxon>Gordonia</taxon>
    </lineage>
</organism>
<dbReference type="SUPFAM" id="SSF50969">
    <property type="entry name" value="YVTN repeat-like/Quinoprotein amine dehydrogenase"/>
    <property type="match status" value="1"/>
</dbReference>
<feature type="domain" description="GerMN" evidence="3">
    <location>
        <begin position="203"/>
        <end position="291"/>
    </location>
</feature>
<feature type="compositionally biased region" description="Polar residues" evidence="1">
    <location>
        <begin position="31"/>
        <end position="41"/>
    </location>
</feature>
<dbReference type="OrthoDB" id="3226781at2"/>
<evidence type="ECO:0000256" key="2">
    <source>
        <dbReference type="SAM" id="SignalP"/>
    </source>
</evidence>
<comment type="caution">
    <text evidence="4">The sequence shown here is derived from an EMBL/GenBank/DDBJ whole genome shotgun (WGS) entry which is preliminary data.</text>
</comment>
<dbReference type="SMART" id="SM00909">
    <property type="entry name" value="Germane"/>
    <property type="match status" value="1"/>
</dbReference>
<feature type="signal peptide" evidence="2">
    <location>
        <begin position="1"/>
        <end position="27"/>
    </location>
</feature>
<protein>
    <recommendedName>
        <fullName evidence="3">GerMN domain-containing protein</fullName>
    </recommendedName>
</protein>
<dbReference type="AlphaFoldDB" id="L7LED4"/>
<evidence type="ECO:0000259" key="3">
    <source>
        <dbReference type="SMART" id="SM00909"/>
    </source>
</evidence>
<dbReference type="InterPro" id="IPR019606">
    <property type="entry name" value="GerMN"/>
</dbReference>
<dbReference type="EMBL" id="BANT01000040">
    <property type="protein sequence ID" value="GAC58432.1"/>
    <property type="molecule type" value="Genomic_DNA"/>
</dbReference>
<gene>
    <name evidence="4" type="ORF">GOHSU_40_00160</name>
</gene>
<dbReference type="InterPro" id="IPR018910">
    <property type="entry name" value="LpqB_C"/>
</dbReference>
<dbReference type="Pfam" id="PF25976">
    <property type="entry name" value="LpqB_N"/>
    <property type="match status" value="1"/>
</dbReference>
<dbReference type="InterPro" id="IPR059026">
    <property type="entry name" value="LpqB_N"/>
</dbReference>
<dbReference type="RefSeq" id="WP_005942545.1">
    <property type="nucleotide sequence ID" value="NZ_ATVK01000059.1"/>
</dbReference>
<keyword evidence="5" id="KW-1185">Reference proteome</keyword>
<dbReference type="Proteomes" id="UP000053405">
    <property type="component" value="Unassembled WGS sequence"/>
</dbReference>
<name>L7LED4_9ACTN</name>
<proteinExistence type="predicted"/>
<dbReference type="Pfam" id="PF10646">
    <property type="entry name" value="Germane"/>
    <property type="match status" value="1"/>
</dbReference>
<sequence length="575" mass="59469">MTAPRRRITGLLALLAAALLVATGCVAVPTSSSPQPVQGFNRSRPANLVPTPRRSDDPETLVRNFVKAMSDPASGHRAARKFLSSGAAERWDDQGPMTVVSDLRVVIDERSESAVRLRVIGERIGTLSAIGQLVPAQGELLVPLTLSRNNGVWRVDGSIPAGTFTDNGQFDASYRLAELYFPDRTATRLVGDPRWIFGSAVDPTEVVTRLLAGPAPDLTGAVDAAAGRDVELRGPVVVDGDRVTINLGGAVDPDPRKRTVLAAQLIWSLAGAGITGTYLISAGGSPLIAERADGWRTADVKAFDPEPDTGTSALHVVRGGLFRVGSGGASPVGGPLGTATDLVSAAISLDQQRVAAVADRDGRQILLQGPYGEEVGEVAAGATVSTPSFGALTDTGYAIIDDRPSMWTVGDGQPARVVALDTSAVEPVAPGPITSFKVSPDGVRVALVAGGRLLLAALATNDRGVPSLTGVRPVSYGRGPAVVAIAWSDVTTVYAVREADESPVLRVPVSGLPPTAMVSGNLKPPVRAVAATRSTVYAGDMRGVLELGTAPGSADQYWLPIEQAPAGAIPVTQTG</sequence>
<keyword evidence="2" id="KW-0732">Signal</keyword>
<accession>L7LED4</accession>